<dbReference type="REBASE" id="664935">
    <property type="entry name" value="M.Asp426ORF53300P"/>
</dbReference>
<dbReference type="Gene3D" id="3.40.50.150">
    <property type="entry name" value="Vaccinia Virus protein VP39"/>
    <property type="match status" value="1"/>
</dbReference>
<keyword evidence="4" id="KW-0808">Transferase</keyword>
<evidence type="ECO:0000256" key="4">
    <source>
        <dbReference type="ARBA" id="ARBA00022679"/>
    </source>
</evidence>
<accession>A0A915YJW0</accession>
<evidence type="ECO:0000256" key="5">
    <source>
        <dbReference type="ARBA" id="ARBA00022691"/>
    </source>
</evidence>
<dbReference type="PANTHER" id="PTHR42933:SF3">
    <property type="entry name" value="TYPE I RESTRICTION ENZYME MJAVIII METHYLASE SUBUNIT"/>
    <property type="match status" value="1"/>
</dbReference>
<comment type="catalytic activity">
    <reaction evidence="7">
        <text>a 2'-deoxyadenosine in DNA + S-adenosyl-L-methionine = an N(6)-methyl-2'-deoxyadenosine in DNA + S-adenosyl-L-homocysteine + H(+)</text>
        <dbReference type="Rhea" id="RHEA:15197"/>
        <dbReference type="Rhea" id="RHEA-COMP:12418"/>
        <dbReference type="Rhea" id="RHEA-COMP:12419"/>
        <dbReference type="ChEBI" id="CHEBI:15378"/>
        <dbReference type="ChEBI" id="CHEBI:57856"/>
        <dbReference type="ChEBI" id="CHEBI:59789"/>
        <dbReference type="ChEBI" id="CHEBI:90615"/>
        <dbReference type="ChEBI" id="CHEBI:90616"/>
        <dbReference type="EC" id="2.1.1.72"/>
    </reaction>
</comment>
<dbReference type="GO" id="GO:0032259">
    <property type="term" value="P:methylation"/>
    <property type="evidence" value="ECO:0007669"/>
    <property type="project" value="UniProtKB-KW"/>
</dbReference>
<sequence length="543" mass="62742">MQNPIIKAKVQSLWDRLWAGGLSNPITAIEQISFLLFMKRLEKIKPDINEEHVWSFYRGIKGEKLVKHVKEDVFEYIKIKLANESEPFAKAMVDATFRITNPTLLEDAIQFIDDIYIEIEKEEAKNQYFQDIQGDLYEHLLRHTSEAGKNGQFRTPRHIIQMMCEMLDPDFDGKICDLASGSAGFLVGAYQYIITKYSEEIKSDENGLPKGLDGNKLDEAQKKKLKEETFFGFDIDQTMVRIGMMNLMMHGITKPNIIHLDTLSEEYENYESNRTLDEISDAFQEGKLEFTGSINEEEGGMEVTKIDQSAEKYSYILANPPFTGKINSLTVSENLDRTYPPKYKEDKRVKQTVQSELLFLERIVFMLEVGGRAAVIVPEGVLFNAGKAHKKIREILMMDCNLQGIVSLPEGAFLPYTGVKTSILLFEKRELRGEVPQSIDVWFYELKSDGYSLDSNRRRLKESPLPIAINEWKERNKKNQNNKKLQHFSIPFEEIKQNGFELNFNLYKEFIYENQSLRKPDSILDQLSELEKEILVGIEDLKK</sequence>
<evidence type="ECO:0000256" key="3">
    <source>
        <dbReference type="ARBA" id="ARBA00022603"/>
    </source>
</evidence>
<dbReference type="Gene3D" id="1.20.1260.30">
    <property type="match status" value="1"/>
</dbReference>
<evidence type="ECO:0000313" key="9">
    <source>
        <dbReference type="EMBL" id="BDS14549.1"/>
    </source>
</evidence>
<dbReference type="GO" id="GO:0009007">
    <property type="term" value="F:site-specific DNA-methyltransferase (adenine-specific) activity"/>
    <property type="evidence" value="ECO:0007669"/>
    <property type="project" value="UniProtKB-EC"/>
</dbReference>
<dbReference type="RefSeq" id="WP_264789763.1">
    <property type="nucleotide sequence ID" value="NZ_AP026867.1"/>
</dbReference>
<comment type="similarity">
    <text evidence="1">Belongs to the N(4)/N(6)-methyltransferase family.</text>
</comment>
<keyword evidence="6" id="KW-0680">Restriction system</keyword>
<gene>
    <name evidence="9" type="ORF">AsAng_0053300</name>
</gene>
<dbReference type="InterPro" id="IPR051537">
    <property type="entry name" value="DNA_Adenine_Mtase"/>
</dbReference>
<dbReference type="InterPro" id="IPR029063">
    <property type="entry name" value="SAM-dependent_MTases_sf"/>
</dbReference>
<dbReference type="InterPro" id="IPR003356">
    <property type="entry name" value="DNA_methylase_A-5"/>
</dbReference>
<keyword evidence="3 9" id="KW-0489">Methyltransferase</keyword>
<evidence type="ECO:0000256" key="6">
    <source>
        <dbReference type="ARBA" id="ARBA00022747"/>
    </source>
</evidence>
<evidence type="ECO:0000313" key="10">
    <source>
        <dbReference type="Proteomes" id="UP001060919"/>
    </source>
</evidence>
<evidence type="ECO:0000256" key="2">
    <source>
        <dbReference type="ARBA" id="ARBA00011900"/>
    </source>
</evidence>
<reference evidence="9" key="1">
    <citation type="submission" date="2022-09" db="EMBL/GenBank/DDBJ databases">
        <title>Aureispira anguillicida sp. nov., isolated from Leptocephalus of Japanese eel Anguilla japonica.</title>
        <authorList>
            <person name="Yuasa K."/>
            <person name="Mekata T."/>
            <person name="Ikunari K."/>
        </authorList>
    </citation>
    <scope>NUCLEOTIDE SEQUENCE</scope>
    <source>
        <strain evidence="9">EL160426</strain>
    </source>
</reference>
<dbReference type="GO" id="GO:0003677">
    <property type="term" value="F:DNA binding"/>
    <property type="evidence" value="ECO:0007669"/>
    <property type="project" value="InterPro"/>
</dbReference>
<evidence type="ECO:0000256" key="7">
    <source>
        <dbReference type="ARBA" id="ARBA00047942"/>
    </source>
</evidence>
<dbReference type="PRINTS" id="PR00507">
    <property type="entry name" value="N12N6MTFRASE"/>
</dbReference>
<keyword evidence="5" id="KW-0949">S-adenosyl-L-methionine</keyword>
<dbReference type="KEGG" id="aup:AsAng_0053300"/>
<feature type="domain" description="DNA methylase adenine-specific" evidence="8">
    <location>
        <begin position="130"/>
        <end position="509"/>
    </location>
</feature>
<protein>
    <recommendedName>
        <fullName evidence="2">site-specific DNA-methyltransferase (adenine-specific)</fullName>
        <ecNumber evidence="2">2.1.1.72</ecNumber>
    </recommendedName>
</protein>
<organism evidence="9 10">
    <name type="scientific">Aureispira anguillae</name>
    <dbReference type="NCBI Taxonomy" id="2864201"/>
    <lineage>
        <taxon>Bacteria</taxon>
        <taxon>Pseudomonadati</taxon>
        <taxon>Bacteroidota</taxon>
        <taxon>Saprospiria</taxon>
        <taxon>Saprospirales</taxon>
        <taxon>Saprospiraceae</taxon>
        <taxon>Aureispira</taxon>
    </lineage>
</organism>
<dbReference type="SUPFAM" id="SSF53335">
    <property type="entry name" value="S-adenosyl-L-methionine-dependent methyltransferases"/>
    <property type="match status" value="1"/>
</dbReference>
<evidence type="ECO:0000259" key="8">
    <source>
        <dbReference type="Pfam" id="PF02384"/>
    </source>
</evidence>
<dbReference type="Proteomes" id="UP001060919">
    <property type="component" value="Chromosome"/>
</dbReference>
<dbReference type="EMBL" id="AP026867">
    <property type="protein sequence ID" value="BDS14549.1"/>
    <property type="molecule type" value="Genomic_DNA"/>
</dbReference>
<keyword evidence="10" id="KW-1185">Reference proteome</keyword>
<proteinExistence type="inferred from homology"/>
<dbReference type="EC" id="2.1.1.72" evidence="2"/>
<name>A0A915YJW0_9BACT</name>
<dbReference type="Pfam" id="PF02384">
    <property type="entry name" value="N6_Mtase"/>
    <property type="match status" value="1"/>
</dbReference>
<dbReference type="GO" id="GO:0008170">
    <property type="term" value="F:N-methyltransferase activity"/>
    <property type="evidence" value="ECO:0007669"/>
    <property type="project" value="InterPro"/>
</dbReference>
<dbReference type="GO" id="GO:0009307">
    <property type="term" value="P:DNA restriction-modification system"/>
    <property type="evidence" value="ECO:0007669"/>
    <property type="project" value="UniProtKB-KW"/>
</dbReference>
<dbReference type="AlphaFoldDB" id="A0A915YJW0"/>
<dbReference type="PANTHER" id="PTHR42933">
    <property type="entry name" value="SLR6095 PROTEIN"/>
    <property type="match status" value="1"/>
</dbReference>
<evidence type="ECO:0000256" key="1">
    <source>
        <dbReference type="ARBA" id="ARBA00006594"/>
    </source>
</evidence>
<dbReference type="InterPro" id="IPR038333">
    <property type="entry name" value="T1MK-like_N_sf"/>
</dbReference>